<gene>
    <name evidence="1" type="ORF">COR50_10235</name>
</gene>
<dbReference type="PANTHER" id="PTHR32305">
    <property type="match status" value="1"/>
</dbReference>
<dbReference type="EMBL" id="CP023777">
    <property type="protein sequence ID" value="ATL49811.1"/>
    <property type="molecule type" value="Genomic_DNA"/>
</dbReference>
<evidence type="ECO:0000313" key="1">
    <source>
        <dbReference type="EMBL" id="ATL49811.1"/>
    </source>
</evidence>
<organism evidence="1 2">
    <name type="scientific">Chitinophaga caeni</name>
    <dbReference type="NCBI Taxonomy" id="2029983"/>
    <lineage>
        <taxon>Bacteria</taxon>
        <taxon>Pseudomonadati</taxon>
        <taxon>Bacteroidota</taxon>
        <taxon>Chitinophagia</taxon>
        <taxon>Chitinophagales</taxon>
        <taxon>Chitinophagaceae</taxon>
        <taxon>Chitinophaga</taxon>
    </lineage>
</organism>
<dbReference type="NCBIfam" id="TIGR03696">
    <property type="entry name" value="Rhs_assc_core"/>
    <property type="match status" value="1"/>
</dbReference>
<accession>A0A291R0Y1</accession>
<reference evidence="1 2" key="1">
    <citation type="submission" date="2017-10" db="EMBL/GenBank/DDBJ databases">
        <title>Paenichitinophaga pekingensis gen. nov., sp. nov., isolated from activated sludge.</title>
        <authorList>
            <person name="Jin D."/>
            <person name="Kong X."/>
            <person name="Deng Y."/>
            <person name="Bai Z."/>
        </authorList>
    </citation>
    <scope>NUCLEOTIDE SEQUENCE [LARGE SCALE GENOMIC DNA]</scope>
    <source>
        <strain evidence="1 2">13</strain>
    </source>
</reference>
<evidence type="ECO:0000313" key="2">
    <source>
        <dbReference type="Proteomes" id="UP000220133"/>
    </source>
</evidence>
<dbReference type="InterPro" id="IPR022385">
    <property type="entry name" value="Rhs_assc_core"/>
</dbReference>
<keyword evidence="2" id="KW-1185">Reference proteome</keyword>
<dbReference type="PANTHER" id="PTHR32305:SF15">
    <property type="entry name" value="PROTEIN RHSA-RELATED"/>
    <property type="match status" value="1"/>
</dbReference>
<dbReference type="KEGG" id="cbae:COR50_10235"/>
<evidence type="ECO:0008006" key="3">
    <source>
        <dbReference type="Google" id="ProtNLM"/>
    </source>
</evidence>
<dbReference type="AlphaFoldDB" id="A0A291R0Y1"/>
<dbReference type="InterPro" id="IPR050708">
    <property type="entry name" value="T6SS_VgrG/RHS"/>
</dbReference>
<proteinExistence type="predicted"/>
<name>A0A291R0Y1_9BACT</name>
<dbReference type="OrthoDB" id="976756at2"/>
<dbReference type="Gene3D" id="2.180.10.10">
    <property type="entry name" value="RHS repeat-associated core"/>
    <property type="match status" value="2"/>
</dbReference>
<sequence length="1045" mass="115097">MMEAFVDTGSDAYTATVNVTNPLPDLDPAQLYPLTFTFYDDYTYNGKHPFRTGYLSKIPAQSSEYPETVSAASAKTKGLVTGMMTRVLGTDQWLATSTYYDDKGRVIQVANTNVSGGVDYVTNRYDFSGKVLGSYLHQLNQSSSAVSELKVLTRMRYDHSGRLLSVYKQLNDAGELKRIDTLTYDALGQLKTKELGDGLETLDYSYNIRGWMDGINRDYASSGSGGNYFGMELYYDHGYTDNQYNGNISGTTWRSAGDNEQRSYGFGYDMANRLKKADFTQYTGGAWNTSAGIDFSVSNLGYDGNGNILSLSREGLKGSASSPVDELSYSYYANSNKLKSVTDAVNDPSSTLGDFKEANSGQATDYDYDANGNLRYDANKEIDSIRYNILNLPEYIHITGKGTISYRYDASGMKLRKTVTDNTVSPAKVTVTDYLGGSVYQNDTLQFMGHEEGRIRAVFTAGNPVDYVYDYFVKDHLGNVRVVLTEQTDFSMYAATMETENAATENALFSNIDASRSANPSGYPAASSTNKQVAKLNANNEGSKIGPSLVLKVMAGDTISIAANAFYKSITPQEQAAANIETDIVPALLNALGGAASQDALKGSGIASSPITSDFYNNAYQRLRERDNGDDHSNRPKAYLNFVMFDEKFNLVEGNSGVKQVAASPDELQTLVEGQMVMEKSGFLYVYTSNESGQDVYFDNVTVAMQSGPVLEETHYYPFGLTMAGISSNALKGANYPENRLKYNGKELQSKEFGDGSGLEWYDYGARMYDQQIGRWHVQDPMADKYIGYSPYGYANNSPILFVDPNGKEIWVYYGDNQKARYDNGRLYNEDGSKYKGKDQFVSTVLKTLNQMNSTEIGKEVLTTLSGSENKFDFMNKTPTKGGKEIDALQFQENAAGGGKILAGALMKNTPGIQKLENTAHELFHGYQHENKQSGASVNNEVGAYLFGQAVAMNAIVNGSAMGGLQPPARMDNNAGAMYGQAFNYLLYYAKDVTYNTYINYFNALMSFKKGSTSNVTGLYNNDPMLLPNQQGSVIFKFFPLIREK</sequence>
<protein>
    <recommendedName>
        <fullName evidence="3">RHS repeat-associated core domain-containing protein</fullName>
    </recommendedName>
</protein>
<dbReference type="Proteomes" id="UP000220133">
    <property type="component" value="Chromosome"/>
</dbReference>